<evidence type="ECO:0000259" key="1">
    <source>
        <dbReference type="Pfam" id="PF13966"/>
    </source>
</evidence>
<dbReference type="InterPro" id="IPR044730">
    <property type="entry name" value="RNase_H-like_dom_plant"/>
</dbReference>
<gene>
    <name evidence="2" type="ORF">J1N35_045777</name>
</gene>
<organism evidence="2 3">
    <name type="scientific">Gossypium stocksii</name>
    <dbReference type="NCBI Taxonomy" id="47602"/>
    <lineage>
        <taxon>Eukaryota</taxon>
        <taxon>Viridiplantae</taxon>
        <taxon>Streptophyta</taxon>
        <taxon>Embryophyta</taxon>
        <taxon>Tracheophyta</taxon>
        <taxon>Spermatophyta</taxon>
        <taxon>Magnoliopsida</taxon>
        <taxon>eudicotyledons</taxon>
        <taxon>Gunneridae</taxon>
        <taxon>Pentapetalae</taxon>
        <taxon>rosids</taxon>
        <taxon>malvids</taxon>
        <taxon>Malvales</taxon>
        <taxon>Malvaceae</taxon>
        <taxon>Malvoideae</taxon>
        <taxon>Gossypium</taxon>
    </lineage>
</organism>
<evidence type="ECO:0000313" key="2">
    <source>
        <dbReference type="EMBL" id="KAH1033603.1"/>
    </source>
</evidence>
<dbReference type="Proteomes" id="UP000828251">
    <property type="component" value="Unassembled WGS sequence"/>
</dbReference>
<dbReference type="AlphaFoldDB" id="A0A9D3UC63"/>
<name>A0A9D3UC63_9ROSI</name>
<sequence>MGFSGPQRVRQFIWLVLKQRLLTNSKRVRRGIAQDAPCQICGHYLEDNLHTFRDCPSAKEIWKQVIPPKYFDSFFTGGSMSAEDIISASFSWAYHFSSNYNAVVEYRLIRPTDPQDLGMCFYLNTDGVVHTTSGLSAAGGVIRDGTGKWIMGYNRHLGKCTVAVVEFLCSAFVVISQ</sequence>
<dbReference type="OrthoDB" id="1752219at2759"/>
<keyword evidence="3" id="KW-1185">Reference proteome</keyword>
<dbReference type="InterPro" id="IPR026960">
    <property type="entry name" value="RVT-Znf"/>
</dbReference>
<dbReference type="Pfam" id="PF13966">
    <property type="entry name" value="zf-RVT"/>
    <property type="match status" value="1"/>
</dbReference>
<reference evidence="2 3" key="1">
    <citation type="journal article" date="2021" name="Plant Biotechnol. J.">
        <title>Multi-omics assisted identification of the key and species-specific regulatory components of drought-tolerant mechanisms in Gossypium stocksii.</title>
        <authorList>
            <person name="Yu D."/>
            <person name="Ke L."/>
            <person name="Zhang D."/>
            <person name="Wu Y."/>
            <person name="Sun Y."/>
            <person name="Mei J."/>
            <person name="Sun J."/>
            <person name="Sun Y."/>
        </authorList>
    </citation>
    <scope>NUCLEOTIDE SEQUENCE [LARGE SCALE GENOMIC DNA]</scope>
    <source>
        <strain evidence="3">cv. E1</strain>
        <tissue evidence="2">Leaf</tissue>
    </source>
</reference>
<dbReference type="EMBL" id="JAIQCV010000013">
    <property type="protein sequence ID" value="KAH1033603.1"/>
    <property type="molecule type" value="Genomic_DNA"/>
</dbReference>
<proteinExistence type="predicted"/>
<evidence type="ECO:0000313" key="3">
    <source>
        <dbReference type="Proteomes" id="UP000828251"/>
    </source>
</evidence>
<feature type="domain" description="Reverse transcriptase zinc-binding" evidence="1">
    <location>
        <begin position="6"/>
        <end position="62"/>
    </location>
</feature>
<accession>A0A9D3UC63</accession>
<comment type="caution">
    <text evidence="2">The sequence shown here is derived from an EMBL/GenBank/DDBJ whole genome shotgun (WGS) entry which is preliminary data.</text>
</comment>
<dbReference type="CDD" id="cd06222">
    <property type="entry name" value="RNase_H_like"/>
    <property type="match status" value="1"/>
</dbReference>
<protein>
    <recommendedName>
        <fullName evidence="1">Reverse transcriptase zinc-binding domain-containing protein</fullName>
    </recommendedName>
</protein>